<dbReference type="Pfam" id="PF02522">
    <property type="entry name" value="Antibiotic_NAT"/>
    <property type="match status" value="1"/>
</dbReference>
<reference evidence="7 8" key="1">
    <citation type="submission" date="2018-06" db="EMBL/GenBank/DDBJ databases">
        <authorList>
            <consortium name="Pathogen Informatics"/>
            <person name="Doyle S."/>
        </authorList>
    </citation>
    <scope>NUCLEOTIDE SEQUENCE [LARGE SCALE GENOMIC DNA]</scope>
    <source>
        <strain evidence="7 8">NCTC11997</strain>
    </source>
</reference>
<evidence type="ECO:0000256" key="2">
    <source>
        <dbReference type="ARBA" id="ARBA00012882"/>
    </source>
</evidence>
<gene>
    <name evidence="7" type="primary">yokD</name>
    <name evidence="6" type="ORF">I6G29_01480</name>
    <name evidence="7" type="ORF">NCTC11997_00342</name>
</gene>
<proteinExistence type="inferred from homology"/>
<evidence type="ECO:0000256" key="5">
    <source>
        <dbReference type="RuleBase" id="RU365031"/>
    </source>
</evidence>
<evidence type="ECO:0000313" key="9">
    <source>
        <dbReference type="Proteomes" id="UP000594903"/>
    </source>
</evidence>
<evidence type="ECO:0000313" key="7">
    <source>
        <dbReference type="EMBL" id="SUA50718.1"/>
    </source>
</evidence>
<comment type="catalytic activity">
    <reaction evidence="5">
        <text>a 2-deoxystreptamine antibiotic + acetyl-CoA = an N(3)-acetyl-2-deoxystreptamine antibiotic + CoA + H(+)</text>
        <dbReference type="Rhea" id="RHEA:12665"/>
        <dbReference type="ChEBI" id="CHEBI:15378"/>
        <dbReference type="ChEBI" id="CHEBI:57287"/>
        <dbReference type="ChEBI" id="CHEBI:57288"/>
        <dbReference type="ChEBI" id="CHEBI:57921"/>
        <dbReference type="ChEBI" id="CHEBI:77452"/>
        <dbReference type="EC" id="2.3.1.81"/>
    </reaction>
</comment>
<evidence type="ECO:0000256" key="4">
    <source>
        <dbReference type="ARBA" id="ARBA00023315"/>
    </source>
</evidence>
<keyword evidence="4 5" id="KW-0012">Acyltransferase</keyword>
<keyword evidence="5" id="KW-0046">Antibiotic resistance</keyword>
<dbReference type="PANTHER" id="PTHR11104">
    <property type="entry name" value="AMINOGLYCOSIDE N3-ACETYLTRANSFERASE"/>
    <property type="match status" value="1"/>
</dbReference>
<dbReference type="EC" id="2.3.1.-" evidence="5"/>
<dbReference type="SUPFAM" id="SSF110710">
    <property type="entry name" value="TTHA0583/YokD-like"/>
    <property type="match status" value="1"/>
</dbReference>
<dbReference type="STRING" id="1122619.GCA_000373745_01289"/>
<dbReference type="InterPro" id="IPR028345">
    <property type="entry name" value="Antibiotic_NAT-like"/>
</dbReference>
<dbReference type="Proteomes" id="UP000254603">
    <property type="component" value="Unassembled WGS sequence"/>
</dbReference>
<comment type="similarity">
    <text evidence="1 5">Belongs to the antibiotic N-acetyltransferase family.</text>
</comment>
<evidence type="ECO:0000313" key="6">
    <source>
        <dbReference type="EMBL" id="QPT40326.1"/>
    </source>
</evidence>
<sequence length="289" mass="32731">MLSNKKFKTYNQDDIENDFKKLGVEEGDTILIRASLGAVGRMDSKANTFIDALLSVVGKEGTIVSLAFTNSYFIRKANPSDAFDRNKKSYAGALPNAMLDYSNSFRSKHPTCSYVAIGKNAEFITSEHDENSPAYEPIRKIIELKGKCILVGCVDNSPGFTTTHLAEQDLGMLKLNVFPTLNTVYYRNDKDELMLFRRKDPGLCSSSFYKFYAHYVKNKILDTGYVGNAYSIISPAKETYDIDLSVLSNNKKFNICDDKDCFVCNAGRWDRVHRAPFYILKRIINKFKK</sequence>
<dbReference type="EMBL" id="CP065725">
    <property type="protein sequence ID" value="QPT40326.1"/>
    <property type="molecule type" value="Genomic_DNA"/>
</dbReference>
<keyword evidence="3 5" id="KW-0808">Transferase</keyword>
<dbReference type="InterPro" id="IPR003679">
    <property type="entry name" value="Amioglycoside_AcTrfase"/>
</dbReference>
<evidence type="ECO:0000313" key="8">
    <source>
        <dbReference type="Proteomes" id="UP000254603"/>
    </source>
</evidence>
<evidence type="ECO:0000256" key="3">
    <source>
        <dbReference type="ARBA" id="ARBA00022679"/>
    </source>
</evidence>
<name>A0A378XAL9_9BURK</name>
<dbReference type="Proteomes" id="UP000594903">
    <property type="component" value="Chromosome"/>
</dbReference>
<evidence type="ECO:0000256" key="1">
    <source>
        <dbReference type="ARBA" id="ARBA00006383"/>
    </source>
</evidence>
<dbReference type="EMBL" id="UGSB01000001">
    <property type="protein sequence ID" value="SUA50718.1"/>
    <property type="molecule type" value="Genomic_DNA"/>
</dbReference>
<accession>A0A378XAL9</accession>
<keyword evidence="9" id="KW-1185">Reference proteome</keyword>
<dbReference type="AlphaFoldDB" id="A0A378XAL9"/>
<dbReference type="GO" id="GO:0046353">
    <property type="term" value="F:aminoglycoside 3-N-acetyltransferase activity"/>
    <property type="evidence" value="ECO:0007669"/>
    <property type="project" value="UniProtKB-EC"/>
</dbReference>
<organism evidence="7 8">
    <name type="scientific">Oligella ureolytica</name>
    <dbReference type="NCBI Taxonomy" id="90244"/>
    <lineage>
        <taxon>Bacteria</taxon>
        <taxon>Pseudomonadati</taxon>
        <taxon>Pseudomonadota</taxon>
        <taxon>Betaproteobacteria</taxon>
        <taxon>Burkholderiales</taxon>
        <taxon>Alcaligenaceae</taxon>
        <taxon>Oligella</taxon>
    </lineage>
</organism>
<protein>
    <recommendedName>
        <fullName evidence="2 5">Aminoglycoside N(3)-acetyltransferase</fullName>
        <ecNumber evidence="5">2.3.1.-</ecNumber>
    </recommendedName>
</protein>
<dbReference type="PANTHER" id="PTHR11104:SF0">
    <property type="entry name" value="SPBETA PROPHAGE-DERIVED AMINOGLYCOSIDE N(3')-ACETYLTRANSFERASE-LIKE PROTEIN YOKD"/>
    <property type="match status" value="1"/>
</dbReference>
<dbReference type="OrthoDB" id="7330654at2"/>
<dbReference type="GO" id="GO:0046677">
    <property type="term" value="P:response to antibiotic"/>
    <property type="evidence" value="ECO:0007669"/>
    <property type="project" value="UniProtKB-KW"/>
</dbReference>
<reference evidence="6 9" key="2">
    <citation type="submission" date="2020-12" db="EMBL/GenBank/DDBJ databases">
        <title>FDA dAtabase for Regulatory Grade micrObial Sequences (FDA-ARGOS): Supporting development and validation of Infectious Disease Dx tests.</title>
        <authorList>
            <person name="Sproer C."/>
            <person name="Gronow S."/>
            <person name="Severitt S."/>
            <person name="Schroder I."/>
            <person name="Tallon L."/>
            <person name="Sadzewicz L."/>
            <person name="Zhao X."/>
            <person name="Boylan J."/>
            <person name="Ott S."/>
            <person name="Bowen H."/>
            <person name="Vavikolanu K."/>
            <person name="Mehta A."/>
            <person name="Aluvathingal J."/>
            <person name="Nadendla S."/>
            <person name="Lowell S."/>
            <person name="Myers T."/>
            <person name="Yan Y."/>
            <person name="Sichtig H."/>
        </authorList>
    </citation>
    <scope>NUCLEOTIDE SEQUENCE [LARGE SCALE GENOMIC DNA]</scope>
    <source>
        <strain evidence="6 9">FDAARGOS_872</strain>
    </source>
</reference>
<dbReference type="RefSeq" id="WP_018574474.1">
    <property type="nucleotide sequence ID" value="NZ_CP065725.1"/>
</dbReference>